<protein>
    <submittedName>
        <fullName evidence="1">Uncharacterized protein</fullName>
    </submittedName>
</protein>
<name>A0A839ZYY1_9CAUL</name>
<dbReference type="AlphaFoldDB" id="A0A839ZYY1"/>
<reference evidence="1 2" key="1">
    <citation type="submission" date="2020-08" db="EMBL/GenBank/DDBJ databases">
        <title>Genomic Encyclopedia of Type Strains, Phase IV (KMG-IV): sequencing the most valuable type-strain genomes for metagenomic binning, comparative biology and taxonomic classification.</title>
        <authorList>
            <person name="Goeker M."/>
        </authorList>
    </citation>
    <scope>NUCLEOTIDE SEQUENCE [LARGE SCALE GENOMIC DNA]</scope>
    <source>
        <strain evidence="1 2">DSM 21793</strain>
    </source>
</reference>
<proteinExistence type="predicted"/>
<dbReference type="EMBL" id="JACIDK010000003">
    <property type="protein sequence ID" value="MBB3891805.1"/>
    <property type="molecule type" value="Genomic_DNA"/>
</dbReference>
<accession>A0A839ZYY1</accession>
<sequence>MTTFSPVPADTRRAVVRIVATEMTKISRAMARVHGDDVIEYFVFTALWVLNSSHLIGDQRYVQLKSIPPDVLRKPASIEELRAALPMPADILQTYVKRLLEKGLAEEVSGKLVVPTAVFTQPEMLQGTSELYESVVQMVTSMRAAGFSFGD</sequence>
<gene>
    <name evidence="1" type="ORF">GGQ61_002533</name>
</gene>
<evidence type="ECO:0000313" key="2">
    <source>
        <dbReference type="Proteomes" id="UP000530564"/>
    </source>
</evidence>
<dbReference type="Proteomes" id="UP000530564">
    <property type="component" value="Unassembled WGS sequence"/>
</dbReference>
<keyword evidence="2" id="KW-1185">Reference proteome</keyword>
<comment type="caution">
    <text evidence="1">The sequence shown here is derived from an EMBL/GenBank/DDBJ whole genome shotgun (WGS) entry which is preliminary data.</text>
</comment>
<dbReference type="RefSeq" id="WP_183773257.1">
    <property type="nucleotide sequence ID" value="NZ_JACIDK010000003.1"/>
</dbReference>
<organism evidence="1 2">
    <name type="scientific">Phenylobacterium haematophilum</name>
    <dbReference type="NCBI Taxonomy" id="98513"/>
    <lineage>
        <taxon>Bacteria</taxon>
        <taxon>Pseudomonadati</taxon>
        <taxon>Pseudomonadota</taxon>
        <taxon>Alphaproteobacteria</taxon>
        <taxon>Caulobacterales</taxon>
        <taxon>Caulobacteraceae</taxon>
        <taxon>Phenylobacterium</taxon>
    </lineage>
</organism>
<evidence type="ECO:0000313" key="1">
    <source>
        <dbReference type="EMBL" id="MBB3891805.1"/>
    </source>
</evidence>